<accession>A0AAE1D2N4</accession>
<keyword evidence="6" id="KW-1015">Disulfide bond</keyword>
<protein>
    <recommendedName>
        <fullName evidence="3">Mesencephalic astrocyte-derived neurotrophic factor homolog</fullName>
    </recommendedName>
    <alternativeName>
        <fullName evidence="7">MANF/CDNF-like protein</fullName>
    </alternativeName>
</protein>
<evidence type="ECO:0000256" key="4">
    <source>
        <dbReference type="ARBA" id="ARBA00022525"/>
    </source>
</evidence>
<evidence type="ECO:0000256" key="7">
    <source>
        <dbReference type="ARBA" id="ARBA00032923"/>
    </source>
</evidence>
<comment type="similarity">
    <text evidence="2">Belongs to the ARMET family.</text>
</comment>
<dbReference type="Pfam" id="PF10208">
    <property type="entry name" value="ARMET_C"/>
    <property type="match status" value="1"/>
</dbReference>
<evidence type="ECO:0000256" key="2">
    <source>
        <dbReference type="ARBA" id="ARBA00005617"/>
    </source>
</evidence>
<dbReference type="Gene3D" id="1.10.720.30">
    <property type="entry name" value="SAP domain"/>
    <property type="match status" value="1"/>
</dbReference>
<dbReference type="Pfam" id="PF20145">
    <property type="entry name" value="ARMET_N"/>
    <property type="match status" value="1"/>
</dbReference>
<evidence type="ECO:0000256" key="5">
    <source>
        <dbReference type="ARBA" id="ARBA00022729"/>
    </source>
</evidence>
<evidence type="ECO:0000256" key="3">
    <source>
        <dbReference type="ARBA" id="ARBA00014267"/>
    </source>
</evidence>
<comment type="subcellular location">
    <subcellularLocation>
        <location evidence="1">Secreted</location>
    </subcellularLocation>
</comment>
<dbReference type="Proteomes" id="UP001283361">
    <property type="component" value="Unassembled WGS sequence"/>
</dbReference>
<dbReference type="Gene3D" id="1.10.225.10">
    <property type="entry name" value="Saposin-like"/>
    <property type="match status" value="1"/>
</dbReference>
<evidence type="ECO:0000313" key="11">
    <source>
        <dbReference type="Proteomes" id="UP001283361"/>
    </source>
</evidence>
<dbReference type="InterPro" id="IPR045333">
    <property type="entry name" value="ARMET-like"/>
</dbReference>
<dbReference type="PANTHER" id="PTHR12990">
    <property type="entry name" value="ARMET-LIKE PROTEIN"/>
    <property type="match status" value="1"/>
</dbReference>
<reference evidence="10" key="1">
    <citation type="journal article" date="2023" name="G3 (Bethesda)">
        <title>A reference genome for the long-term kleptoplast-retaining sea slug Elysia crispata morphotype clarki.</title>
        <authorList>
            <person name="Eastman K.E."/>
            <person name="Pendleton A.L."/>
            <person name="Shaikh M.A."/>
            <person name="Suttiyut T."/>
            <person name="Ogas R."/>
            <person name="Tomko P."/>
            <person name="Gavelis G."/>
            <person name="Widhalm J.R."/>
            <person name="Wisecaver J.H."/>
        </authorList>
    </citation>
    <scope>NUCLEOTIDE SEQUENCE</scope>
    <source>
        <strain evidence="10">ECLA1</strain>
    </source>
</reference>
<evidence type="ECO:0000259" key="9">
    <source>
        <dbReference type="Pfam" id="PF20145"/>
    </source>
</evidence>
<keyword evidence="11" id="KW-1185">Reference proteome</keyword>
<comment type="caution">
    <text evidence="10">The sequence shown here is derived from an EMBL/GenBank/DDBJ whole genome shotgun (WGS) entry which is preliminary data.</text>
</comment>
<dbReference type="FunFam" id="1.10.225.10:FF:000003">
    <property type="entry name" value="Mesencephalic astrocyte-derived neurotrophic factor"/>
    <property type="match status" value="1"/>
</dbReference>
<dbReference type="InterPro" id="IPR036361">
    <property type="entry name" value="SAP_dom_sf"/>
</dbReference>
<dbReference type="EMBL" id="JAWDGP010005767">
    <property type="protein sequence ID" value="KAK3752350.1"/>
    <property type="molecule type" value="Genomic_DNA"/>
</dbReference>
<evidence type="ECO:0000313" key="10">
    <source>
        <dbReference type="EMBL" id="KAK3752350.1"/>
    </source>
</evidence>
<dbReference type="PANTHER" id="PTHR12990:SF5">
    <property type="entry name" value="MESENCEPHALIC ASTROCYTE-DERIVED NEUROTROPHIC FACTOR HOMOLOG"/>
    <property type="match status" value="1"/>
</dbReference>
<evidence type="ECO:0000259" key="8">
    <source>
        <dbReference type="Pfam" id="PF10208"/>
    </source>
</evidence>
<sequence>IDNLDWRKNRMDKMIHSLVLFAVFGIFLSVSMAKKKDERECEVCIGAIEKFKKDIPDDMYSSTVKLEAAFRKFCKKLPKGGKENRFCYFVGGTEDAATGILNNLVKPLSYHLPSDKICEKLKNMDAQICELRYDVKPDFTKLNKMRVGELKKILSNWGEDNACKGCAEKSDFVKKVKELLPKYEPEEHKKLQAAEKAEL</sequence>
<dbReference type="GO" id="GO:0005576">
    <property type="term" value="C:extracellular region"/>
    <property type="evidence" value="ECO:0007669"/>
    <property type="project" value="UniProtKB-SubCell"/>
</dbReference>
<dbReference type="SUPFAM" id="SSF68906">
    <property type="entry name" value="SAP domain"/>
    <property type="match status" value="1"/>
</dbReference>
<name>A0AAE1D2N4_9GAST</name>
<feature type="domain" description="ARMET C-terminal" evidence="8">
    <location>
        <begin position="141"/>
        <end position="183"/>
    </location>
</feature>
<proteinExistence type="inferred from homology"/>
<keyword evidence="4" id="KW-0964">Secreted</keyword>
<keyword evidence="5" id="KW-0732">Signal</keyword>
<dbReference type="InterPro" id="IPR045332">
    <property type="entry name" value="ARMET_N"/>
</dbReference>
<evidence type="ECO:0000256" key="1">
    <source>
        <dbReference type="ARBA" id="ARBA00004613"/>
    </source>
</evidence>
<dbReference type="AlphaFoldDB" id="A0AAE1D2N4"/>
<feature type="domain" description="ARMET N-terminal" evidence="9">
    <location>
        <begin position="40"/>
        <end position="134"/>
    </location>
</feature>
<gene>
    <name evidence="10" type="ORF">RRG08_044386</name>
</gene>
<feature type="non-terminal residue" evidence="10">
    <location>
        <position position="199"/>
    </location>
</feature>
<dbReference type="InterPro" id="IPR019345">
    <property type="entry name" value="ARMET_C"/>
</dbReference>
<organism evidence="10 11">
    <name type="scientific">Elysia crispata</name>
    <name type="common">lettuce slug</name>
    <dbReference type="NCBI Taxonomy" id="231223"/>
    <lineage>
        <taxon>Eukaryota</taxon>
        <taxon>Metazoa</taxon>
        <taxon>Spiralia</taxon>
        <taxon>Lophotrochozoa</taxon>
        <taxon>Mollusca</taxon>
        <taxon>Gastropoda</taxon>
        <taxon>Heterobranchia</taxon>
        <taxon>Euthyneura</taxon>
        <taxon>Panpulmonata</taxon>
        <taxon>Sacoglossa</taxon>
        <taxon>Placobranchoidea</taxon>
        <taxon>Plakobranchidae</taxon>
        <taxon>Elysia</taxon>
    </lineage>
</organism>
<evidence type="ECO:0000256" key="6">
    <source>
        <dbReference type="ARBA" id="ARBA00023157"/>
    </source>
</evidence>